<proteinExistence type="predicted"/>
<organism evidence="4 5">
    <name type="scientific">Pneumocystis wakefieldiae</name>
    <dbReference type="NCBI Taxonomy" id="38082"/>
    <lineage>
        <taxon>Eukaryota</taxon>
        <taxon>Fungi</taxon>
        <taxon>Dikarya</taxon>
        <taxon>Ascomycota</taxon>
        <taxon>Taphrinomycotina</taxon>
        <taxon>Pneumocystomycetes</taxon>
        <taxon>Pneumocystaceae</taxon>
        <taxon>Pneumocystis</taxon>
    </lineage>
</organism>
<feature type="domain" description="HMG box" evidence="3">
    <location>
        <begin position="198"/>
        <end position="249"/>
    </location>
</feature>
<dbReference type="EMBL" id="CP054542">
    <property type="protein sequence ID" value="QSL66317.1"/>
    <property type="molecule type" value="Genomic_DNA"/>
</dbReference>
<dbReference type="AlphaFoldDB" id="A0A899GCK0"/>
<evidence type="ECO:0000256" key="1">
    <source>
        <dbReference type="ARBA" id="ARBA00023125"/>
    </source>
</evidence>
<dbReference type="GO" id="GO:0003677">
    <property type="term" value="F:DNA binding"/>
    <property type="evidence" value="ECO:0007669"/>
    <property type="project" value="UniProtKB-UniRule"/>
</dbReference>
<sequence>MINAGFRASIGFREWTLGRRGLGAGSNRYLEGEISSSRRGAVQWANGPGNRALLGIICERKTWPVFLGVFFRRFYRLRASKSTSKSEKTNQELKTLPAPPRTGYSPWIVFVKEKVRQTAVRGKGFIKQCSLVWKNMSEEERQTYKDISSESKLQASRTYMNWINSLSPREIKKENRIRSQLRKEGNRGITLIKDPRKPKRCLSSFLFFCAYARSRPDFIEKYVEGKTRIAEQTKMLAKKWALMGDSEKQVCFRYIFSINVLRNLSTLQSTIKSVI</sequence>
<feature type="DNA-binding region" description="HMG box" evidence="2">
    <location>
        <begin position="198"/>
        <end position="249"/>
    </location>
</feature>
<dbReference type="PANTHER" id="PTHR48112:SF22">
    <property type="entry name" value="MITOCHONDRIAL TRANSCRIPTION FACTOR A, ISOFORM B"/>
    <property type="match status" value="1"/>
</dbReference>
<dbReference type="InterPro" id="IPR036910">
    <property type="entry name" value="HMG_box_dom_sf"/>
</dbReference>
<dbReference type="PANTHER" id="PTHR48112">
    <property type="entry name" value="HIGH MOBILITY GROUP PROTEIN DSP1"/>
    <property type="match status" value="1"/>
</dbReference>
<accession>A0A899GCK0</accession>
<dbReference type="OrthoDB" id="1919336at2759"/>
<name>A0A899GCK0_9ASCO</name>
<dbReference type="GO" id="GO:0005634">
    <property type="term" value="C:nucleus"/>
    <property type="evidence" value="ECO:0007669"/>
    <property type="project" value="UniProtKB-UniRule"/>
</dbReference>
<keyword evidence="1 2" id="KW-0238">DNA-binding</keyword>
<evidence type="ECO:0000313" key="5">
    <source>
        <dbReference type="Proteomes" id="UP000663699"/>
    </source>
</evidence>
<gene>
    <name evidence="4" type="ORF">MERGE_000695</name>
</gene>
<keyword evidence="5" id="KW-1185">Reference proteome</keyword>
<dbReference type="Pfam" id="PF09011">
    <property type="entry name" value="HMG_box_2"/>
    <property type="match status" value="1"/>
</dbReference>
<evidence type="ECO:0000313" key="4">
    <source>
        <dbReference type="EMBL" id="QSL66317.1"/>
    </source>
</evidence>
<protein>
    <recommendedName>
        <fullName evidence="3">HMG box domain-containing protein</fullName>
    </recommendedName>
</protein>
<reference evidence="4" key="1">
    <citation type="submission" date="2020-06" db="EMBL/GenBank/DDBJ databases">
        <title>Genomes of multiple members of Pneumocystis genus reveal paths to human pathogen Pneumocystis jirovecii.</title>
        <authorList>
            <person name="Cisse O.H."/>
            <person name="Ma L."/>
            <person name="Dekker J."/>
            <person name="Khil P."/>
            <person name="Jo J."/>
            <person name="Brenchley J."/>
            <person name="Blair R."/>
            <person name="Pahar B."/>
            <person name="Chabe M."/>
            <person name="Van Rompay K.A."/>
            <person name="Keesler R."/>
            <person name="Sukura A."/>
            <person name="Hirsch V."/>
            <person name="Kutty G."/>
            <person name="Liu Y."/>
            <person name="Peng L."/>
            <person name="Chen J."/>
            <person name="Song J."/>
            <person name="Weissenbacher-Lang C."/>
            <person name="Xu J."/>
            <person name="Upham N.S."/>
            <person name="Stajich J.E."/>
            <person name="Cuomo C.A."/>
            <person name="Cushion M.T."/>
            <person name="Kovacs J.A."/>
        </authorList>
    </citation>
    <scope>NUCLEOTIDE SEQUENCE</scope>
    <source>
        <strain evidence="4">2A</strain>
    </source>
</reference>
<dbReference type="Proteomes" id="UP000663699">
    <property type="component" value="Chromosome 11"/>
</dbReference>
<dbReference type="SUPFAM" id="SSF47095">
    <property type="entry name" value="HMG-box"/>
    <property type="match status" value="2"/>
</dbReference>
<dbReference type="Gene3D" id="1.10.30.10">
    <property type="entry name" value="High mobility group box domain"/>
    <property type="match status" value="2"/>
</dbReference>
<dbReference type="PROSITE" id="PS50118">
    <property type="entry name" value="HMG_BOX_2"/>
    <property type="match status" value="1"/>
</dbReference>
<evidence type="ECO:0000256" key="2">
    <source>
        <dbReference type="PROSITE-ProRule" id="PRU00267"/>
    </source>
</evidence>
<evidence type="ECO:0000259" key="3">
    <source>
        <dbReference type="PROSITE" id="PS50118"/>
    </source>
</evidence>
<keyword evidence="2" id="KW-0539">Nucleus</keyword>
<dbReference type="InterPro" id="IPR009071">
    <property type="entry name" value="HMG_box_dom"/>
</dbReference>
<dbReference type="InterPro" id="IPR050342">
    <property type="entry name" value="HMGB"/>
</dbReference>